<sequence>MKRPYEVEDDAQSIISTNSSFKRARGSFPHDNDHDTGGDTDVDMDMDMLYDNKQYDPHDNMAMDLDFSSSATRPVQVRQHVRARHPPQQSFFRTALQSSPLPQSSPLRQRTPPNSSPLHTLSFDDDNDEENYKRFSRLSVSDHLEIMQSSSSVYSLPSSSSPPPITPASSSAPEVNKVLRQRQRSGAQSSGSPYYVTSAKRTASLTELNDSTGEGPRQPLRTIRMGFTPDCKRCQMRIPGHLNHFVYSQN</sequence>
<dbReference type="Proteomes" id="UP000799421">
    <property type="component" value="Unassembled WGS sequence"/>
</dbReference>
<feature type="compositionally biased region" description="Basic and acidic residues" evidence="1">
    <location>
        <begin position="28"/>
        <end position="37"/>
    </location>
</feature>
<feature type="region of interest" description="Disordered" evidence="1">
    <location>
        <begin position="1"/>
        <end position="128"/>
    </location>
</feature>
<name>A0A6A7CBH8_9PEZI</name>
<dbReference type="AlphaFoldDB" id="A0A6A7CBH8"/>
<reference evidence="2" key="1">
    <citation type="journal article" date="2020" name="Stud. Mycol.">
        <title>101 Dothideomycetes genomes: a test case for predicting lifestyles and emergence of pathogens.</title>
        <authorList>
            <person name="Haridas S."/>
            <person name="Albert R."/>
            <person name="Binder M."/>
            <person name="Bloem J."/>
            <person name="Labutti K."/>
            <person name="Salamov A."/>
            <person name="Andreopoulos B."/>
            <person name="Baker S."/>
            <person name="Barry K."/>
            <person name="Bills G."/>
            <person name="Bluhm B."/>
            <person name="Cannon C."/>
            <person name="Castanera R."/>
            <person name="Culley D."/>
            <person name="Daum C."/>
            <person name="Ezra D."/>
            <person name="Gonzalez J."/>
            <person name="Henrissat B."/>
            <person name="Kuo A."/>
            <person name="Liang C."/>
            <person name="Lipzen A."/>
            <person name="Lutzoni F."/>
            <person name="Magnuson J."/>
            <person name="Mondo S."/>
            <person name="Nolan M."/>
            <person name="Ohm R."/>
            <person name="Pangilinan J."/>
            <person name="Park H.-J."/>
            <person name="Ramirez L."/>
            <person name="Alfaro M."/>
            <person name="Sun H."/>
            <person name="Tritt A."/>
            <person name="Yoshinaga Y."/>
            <person name="Zwiers L.-H."/>
            <person name="Turgeon B."/>
            <person name="Goodwin S."/>
            <person name="Spatafora J."/>
            <person name="Crous P."/>
            <person name="Grigoriev I."/>
        </authorList>
    </citation>
    <scope>NUCLEOTIDE SEQUENCE</scope>
    <source>
        <strain evidence="2">CBS 480.64</strain>
    </source>
</reference>
<feature type="compositionally biased region" description="Polar residues" evidence="1">
    <location>
        <begin position="199"/>
        <end position="212"/>
    </location>
</feature>
<dbReference type="EMBL" id="MU005959">
    <property type="protein sequence ID" value="KAF2863898.1"/>
    <property type="molecule type" value="Genomic_DNA"/>
</dbReference>
<evidence type="ECO:0000313" key="2">
    <source>
        <dbReference type="EMBL" id="KAF2863898.1"/>
    </source>
</evidence>
<feature type="compositionally biased region" description="Acidic residues" evidence="1">
    <location>
        <begin position="38"/>
        <end position="48"/>
    </location>
</feature>
<keyword evidence="3" id="KW-1185">Reference proteome</keyword>
<dbReference type="OrthoDB" id="2446291at2759"/>
<feature type="region of interest" description="Disordered" evidence="1">
    <location>
        <begin position="153"/>
        <end position="220"/>
    </location>
</feature>
<gene>
    <name evidence="2" type="ORF">K470DRAFT_267902</name>
</gene>
<evidence type="ECO:0000256" key="1">
    <source>
        <dbReference type="SAM" id="MobiDB-lite"/>
    </source>
</evidence>
<proteinExistence type="predicted"/>
<protein>
    <submittedName>
        <fullName evidence="2">Uncharacterized protein</fullName>
    </submittedName>
</protein>
<accession>A0A6A7CBH8</accession>
<feature type="compositionally biased region" description="Low complexity" evidence="1">
    <location>
        <begin position="96"/>
        <end position="110"/>
    </location>
</feature>
<evidence type="ECO:0000313" key="3">
    <source>
        <dbReference type="Proteomes" id="UP000799421"/>
    </source>
</evidence>
<organism evidence="2 3">
    <name type="scientific">Piedraia hortae CBS 480.64</name>
    <dbReference type="NCBI Taxonomy" id="1314780"/>
    <lineage>
        <taxon>Eukaryota</taxon>
        <taxon>Fungi</taxon>
        <taxon>Dikarya</taxon>
        <taxon>Ascomycota</taxon>
        <taxon>Pezizomycotina</taxon>
        <taxon>Dothideomycetes</taxon>
        <taxon>Dothideomycetidae</taxon>
        <taxon>Capnodiales</taxon>
        <taxon>Piedraiaceae</taxon>
        <taxon>Piedraia</taxon>
    </lineage>
</organism>